<comment type="caution">
    <text evidence="1">The sequence shown here is derived from an EMBL/GenBank/DDBJ whole genome shotgun (WGS) entry which is preliminary data.</text>
</comment>
<dbReference type="InterPro" id="IPR038666">
    <property type="entry name" value="SSP1_head-tail_sf"/>
</dbReference>
<dbReference type="InterPro" id="IPR008767">
    <property type="entry name" value="Phage_SPP1_head-tail_adaptor"/>
</dbReference>
<gene>
    <name evidence="1" type="ORF">HA052_22750</name>
</gene>
<evidence type="ECO:0000313" key="2">
    <source>
        <dbReference type="Proteomes" id="UP001515641"/>
    </source>
</evidence>
<dbReference type="EMBL" id="JAAOMA010000047">
    <property type="protein sequence ID" value="NHR08013.1"/>
    <property type="molecule type" value="Genomic_DNA"/>
</dbReference>
<dbReference type="RefSeq" id="WP_166453718.1">
    <property type="nucleotide sequence ID" value="NZ_JAAOMA010000047.1"/>
</dbReference>
<dbReference type="Pfam" id="PF05521">
    <property type="entry name" value="Phage_HCP"/>
    <property type="match status" value="1"/>
</dbReference>
<dbReference type="Proteomes" id="UP001515641">
    <property type="component" value="Unassembled WGS sequence"/>
</dbReference>
<reference evidence="1 2" key="1">
    <citation type="submission" date="2020-03" db="EMBL/GenBank/DDBJ databases">
        <title>Draft genome sequence of environmentally isolated cultures.</title>
        <authorList>
            <person name="Wilson H.S."/>
            <person name="De Leon M.E."/>
        </authorList>
    </citation>
    <scope>NUCLEOTIDE SEQUENCE [LARGE SCALE GENOMIC DNA]</scope>
    <source>
        <strain evidence="1 2">HSC-31F16</strain>
    </source>
</reference>
<proteinExistence type="predicted"/>
<name>A0ABX0LGF3_9NEIS</name>
<dbReference type="Gene3D" id="2.40.10.270">
    <property type="entry name" value="Bacteriophage SPP1 head-tail adaptor protein"/>
    <property type="match status" value="1"/>
</dbReference>
<organism evidence="1 2">
    <name type="scientific">Chromobacterium fluminis</name>
    <dbReference type="NCBI Taxonomy" id="3044269"/>
    <lineage>
        <taxon>Bacteria</taxon>
        <taxon>Pseudomonadati</taxon>
        <taxon>Pseudomonadota</taxon>
        <taxon>Betaproteobacteria</taxon>
        <taxon>Neisseriales</taxon>
        <taxon>Chromobacteriaceae</taxon>
        <taxon>Chromobacterium</taxon>
    </lineage>
</organism>
<sequence>MTTVPRSGQLDKRVTFRRCIDAAAGAFGIERSHADELRTWARKQNTSPSVYSSSVQTGDALTHEFTIRRRRSLRIGDGWEVVHGMAVYRVKRVLELAGGDYMLYQCEELGHGK</sequence>
<evidence type="ECO:0000313" key="1">
    <source>
        <dbReference type="EMBL" id="NHR08013.1"/>
    </source>
</evidence>
<protein>
    <submittedName>
        <fullName evidence="1">Head-tail adaptor protein</fullName>
    </submittedName>
</protein>
<keyword evidence="2" id="KW-1185">Reference proteome</keyword>
<accession>A0ABX0LGF3</accession>